<dbReference type="Gene3D" id="1.10.10.10">
    <property type="entry name" value="Winged helix-like DNA-binding domain superfamily/Winged helix DNA-binding domain"/>
    <property type="match status" value="1"/>
</dbReference>
<dbReference type="CDD" id="cd00609">
    <property type="entry name" value="AAT_like"/>
    <property type="match status" value="1"/>
</dbReference>
<dbReference type="InterPro" id="IPR000524">
    <property type="entry name" value="Tscrpt_reg_HTH_GntR"/>
</dbReference>
<evidence type="ECO:0000256" key="4">
    <source>
        <dbReference type="ARBA" id="ARBA00023125"/>
    </source>
</evidence>
<keyword evidence="7" id="KW-0032">Aminotransferase</keyword>
<feature type="domain" description="HTH gntR-type" evidence="6">
    <location>
        <begin position="19"/>
        <end position="87"/>
    </location>
</feature>
<evidence type="ECO:0000256" key="3">
    <source>
        <dbReference type="ARBA" id="ARBA00023015"/>
    </source>
</evidence>
<dbReference type="EMBL" id="JAHCDA010000005">
    <property type="protein sequence ID" value="MBS7813451.1"/>
    <property type="molecule type" value="Genomic_DNA"/>
</dbReference>
<dbReference type="PRINTS" id="PR00035">
    <property type="entry name" value="HTHGNTR"/>
</dbReference>
<comment type="caution">
    <text evidence="7">The sequence shown here is derived from an EMBL/GenBank/DDBJ whole genome shotgun (WGS) entry which is preliminary data.</text>
</comment>
<evidence type="ECO:0000313" key="8">
    <source>
        <dbReference type="Proteomes" id="UP000766336"/>
    </source>
</evidence>
<dbReference type="InterPro" id="IPR004839">
    <property type="entry name" value="Aminotransferase_I/II_large"/>
</dbReference>
<dbReference type="InterPro" id="IPR015421">
    <property type="entry name" value="PyrdxlP-dep_Trfase_major"/>
</dbReference>
<dbReference type="Proteomes" id="UP000766336">
    <property type="component" value="Unassembled WGS sequence"/>
</dbReference>
<dbReference type="SUPFAM" id="SSF53383">
    <property type="entry name" value="PLP-dependent transferases"/>
    <property type="match status" value="1"/>
</dbReference>
<evidence type="ECO:0000256" key="5">
    <source>
        <dbReference type="ARBA" id="ARBA00023163"/>
    </source>
</evidence>
<keyword evidence="7" id="KW-0808">Transferase</keyword>
<dbReference type="InterPro" id="IPR036390">
    <property type="entry name" value="WH_DNA-bd_sf"/>
</dbReference>
<protein>
    <submittedName>
        <fullName evidence="7">PLP-dependent aminotransferase family protein</fullName>
    </submittedName>
</protein>
<evidence type="ECO:0000256" key="1">
    <source>
        <dbReference type="ARBA" id="ARBA00005384"/>
    </source>
</evidence>
<dbReference type="InterPro" id="IPR036388">
    <property type="entry name" value="WH-like_DNA-bd_sf"/>
</dbReference>
<dbReference type="GO" id="GO:0008483">
    <property type="term" value="F:transaminase activity"/>
    <property type="evidence" value="ECO:0007669"/>
    <property type="project" value="UniProtKB-KW"/>
</dbReference>
<keyword evidence="3" id="KW-0805">Transcription regulation</keyword>
<sequence length="502" mass="54435">MAADLSHLLMLAIERSNGTPLLRQVYLELRRAILGGTLPPGARLPATRVLAQRLGIARNTVVAAYEQLLAEGFIEGRVGAGSYVSRDLPEGLERPAAARTPGKLPPPGPSAVNIPHMVQPGAQPFNTGRTSWDDATARIWRQLTLRRLQSPDPDMLGYGDPRGSLALREAIANYLGAARAVRCTPDQVIVTSGAQQAIDLVRKVVVAPGDPVWVEDPCYPALRAAMAAAGARIVPVPVDAQGLIVSEGIAASPTARLAYVTPSSQYPMGVVLSMARRMELLAWARRTGAWIVEDDYDSEFRYAGRPLASLQGVDEAGRVIYIGTFSKVLFPGLRLGYAVLPAELLAPVQSARLLSDWHPPVFQEGVVTDFLAEGHFAQHLRRMRQRYRLSRDAVVEALRESCGHFLDVEAPDQGLKLLARLRPGWQDTEVAAAAERAGVIARAVSPMFMEERPIQALMLGFSGHEPGTLKHASRLLARSVEGMHPFHVDVSSRLAEPAASQR</sequence>
<dbReference type="SMART" id="SM00345">
    <property type="entry name" value="HTH_GNTR"/>
    <property type="match status" value="1"/>
</dbReference>
<keyword evidence="2" id="KW-0663">Pyridoxal phosphate</keyword>
<dbReference type="Pfam" id="PF00392">
    <property type="entry name" value="GntR"/>
    <property type="match status" value="1"/>
</dbReference>
<keyword evidence="8" id="KW-1185">Reference proteome</keyword>
<keyword evidence="4" id="KW-0238">DNA-binding</keyword>
<name>A0ABS5QID4_9PROT</name>
<dbReference type="Pfam" id="PF00155">
    <property type="entry name" value="Aminotran_1_2"/>
    <property type="match status" value="1"/>
</dbReference>
<dbReference type="RefSeq" id="WP_213672156.1">
    <property type="nucleotide sequence ID" value="NZ_JAHCDA010000005.1"/>
</dbReference>
<accession>A0ABS5QID4</accession>
<keyword evidence="5" id="KW-0804">Transcription</keyword>
<organism evidence="7 8">
    <name type="scientific">Roseococcus pinisoli</name>
    <dbReference type="NCBI Taxonomy" id="2835040"/>
    <lineage>
        <taxon>Bacteria</taxon>
        <taxon>Pseudomonadati</taxon>
        <taxon>Pseudomonadota</taxon>
        <taxon>Alphaproteobacteria</taxon>
        <taxon>Acetobacterales</taxon>
        <taxon>Roseomonadaceae</taxon>
        <taxon>Roseococcus</taxon>
    </lineage>
</organism>
<dbReference type="InterPro" id="IPR015424">
    <property type="entry name" value="PyrdxlP-dep_Trfase"/>
</dbReference>
<comment type="similarity">
    <text evidence="1">In the C-terminal section; belongs to the class-I pyridoxal-phosphate-dependent aminotransferase family.</text>
</comment>
<reference evidence="7 8" key="1">
    <citation type="submission" date="2021-05" db="EMBL/GenBank/DDBJ databases">
        <title>Roseococcus sp. XZZS9, whole genome shotgun sequencing project.</title>
        <authorList>
            <person name="Zhao G."/>
            <person name="Shen L."/>
        </authorList>
    </citation>
    <scope>NUCLEOTIDE SEQUENCE [LARGE SCALE GENOMIC DNA]</scope>
    <source>
        <strain evidence="7 8">XZZS9</strain>
    </source>
</reference>
<evidence type="ECO:0000313" key="7">
    <source>
        <dbReference type="EMBL" id="MBS7813451.1"/>
    </source>
</evidence>
<dbReference type="PROSITE" id="PS50949">
    <property type="entry name" value="HTH_GNTR"/>
    <property type="match status" value="1"/>
</dbReference>
<gene>
    <name evidence="7" type="ORF">KHU32_21100</name>
</gene>
<evidence type="ECO:0000259" key="6">
    <source>
        <dbReference type="PROSITE" id="PS50949"/>
    </source>
</evidence>
<dbReference type="Gene3D" id="3.40.640.10">
    <property type="entry name" value="Type I PLP-dependent aspartate aminotransferase-like (Major domain)"/>
    <property type="match status" value="1"/>
</dbReference>
<evidence type="ECO:0000256" key="2">
    <source>
        <dbReference type="ARBA" id="ARBA00022898"/>
    </source>
</evidence>
<dbReference type="CDD" id="cd07377">
    <property type="entry name" value="WHTH_GntR"/>
    <property type="match status" value="1"/>
</dbReference>
<proteinExistence type="inferred from homology"/>
<dbReference type="PANTHER" id="PTHR46577">
    <property type="entry name" value="HTH-TYPE TRANSCRIPTIONAL REGULATORY PROTEIN GABR"/>
    <property type="match status" value="1"/>
</dbReference>
<dbReference type="InterPro" id="IPR051446">
    <property type="entry name" value="HTH_trans_reg/aminotransferase"/>
</dbReference>
<dbReference type="PANTHER" id="PTHR46577:SF1">
    <property type="entry name" value="HTH-TYPE TRANSCRIPTIONAL REGULATORY PROTEIN GABR"/>
    <property type="match status" value="1"/>
</dbReference>
<dbReference type="SUPFAM" id="SSF46785">
    <property type="entry name" value="Winged helix' DNA-binding domain"/>
    <property type="match status" value="1"/>
</dbReference>